<comment type="similarity">
    <text evidence="1">Belongs to the phosphate/phosphite/phosphonate binding protein family.</text>
</comment>
<keyword evidence="2 3" id="KW-0732">Signal</keyword>
<dbReference type="GO" id="GO:0043190">
    <property type="term" value="C:ATP-binding cassette (ABC) transporter complex"/>
    <property type="evidence" value="ECO:0007669"/>
    <property type="project" value="InterPro"/>
</dbReference>
<accession>A0A842HP94</accession>
<evidence type="ECO:0000256" key="3">
    <source>
        <dbReference type="SAM" id="SignalP"/>
    </source>
</evidence>
<dbReference type="NCBIfam" id="TIGR01098">
    <property type="entry name" value="3A0109s03R"/>
    <property type="match status" value="1"/>
</dbReference>
<dbReference type="EMBL" id="JACJUU010000003">
    <property type="protein sequence ID" value="MBC2769532.1"/>
    <property type="molecule type" value="Genomic_DNA"/>
</dbReference>
<organism evidence="4 5">
    <name type="scientific">Pusillimonas minor</name>
    <dbReference type="NCBI Taxonomy" id="2697024"/>
    <lineage>
        <taxon>Bacteria</taxon>
        <taxon>Pseudomonadati</taxon>
        <taxon>Pseudomonadota</taxon>
        <taxon>Betaproteobacteria</taxon>
        <taxon>Burkholderiales</taxon>
        <taxon>Alcaligenaceae</taxon>
        <taxon>Pusillimonas</taxon>
    </lineage>
</organism>
<dbReference type="PANTHER" id="PTHR35841">
    <property type="entry name" value="PHOSPHONATES-BINDING PERIPLASMIC PROTEIN"/>
    <property type="match status" value="1"/>
</dbReference>
<protein>
    <submittedName>
        <fullName evidence="4">Phosphate/phosphite/phosphonate ABC transporter substrate-binding protein</fullName>
    </submittedName>
</protein>
<name>A0A842HP94_9BURK</name>
<feature type="signal peptide" evidence="3">
    <location>
        <begin position="1"/>
        <end position="19"/>
    </location>
</feature>
<dbReference type="CDD" id="cd01071">
    <property type="entry name" value="PBP2_PhnD_like"/>
    <property type="match status" value="1"/>
</dbReference>
<comment type="caution">
    <text evidence="4">The sequence shown here is derived from an EMBL/GenBank/DDBJ whole genome shotgun (WGS) entry which is preliminary data.</text>
</comment>
<evidence type="ECO:0000313" key="4">
    <source>
        <dbReference type="EMBL" id="MBC2769532.1"/>
    </source>
</evidence>
<sequence>MLRFIVLLIAILASPLARADITCRDTDLRIAVIPKKSMDALVKDYAPLLRHLSKHLDMPVEIIRAGSYDAVTDAIVSGGVDIAWLGPAGYLTAHLRDPGVEPFANLVLEKGAYTPAGNHYQALLVVRADTGAKTLKDLAGQRVALNDPLSTSGSILPNRAFPAAVGLSLSEFFESQVYTGSHDRSLDALLNQRVDAAFVASVRADDYVKQEKMAPDALRVLWRSEPIYYDPFVFSPLVCPALKNRIRHLMLNESSALEGFYKSQQATGLMPASHNDYAPLIPLMGRIAK</sequence>
<dbReference type="Proteomes" id="UP000545386">
    <property type="component" value="Unassembled WGS sequence"/>
</dbReference>
<feature type="chain" id="PRO_5032465886" evidence="3">
    <location>
        <begin position="20"/>
        <end position="289"/>
    </location>
</feature>
<dbReference type="RefSeq" id="WP_185779248.1">
    <property type="nucleotide sequence ID" value="NZ_JACJUU010000003.1"/>
</dbReference>
<evidence type="ECO:0000256" key="2">
    <source>
        <dbReference type="ARBA" id="ARBA00022729"/>
    </source>
</evidence>
<proteinExistence type="inferred from homology"/>
<dbReference type="Pfam" id="PF12974">
    <property type="entry name" value="Phosphonate-bd"/>
    <property type="match status" value="1"/>
</dbReference>
<gene>
    <name evidence="4" type="ORF">GTU67_06340</name>
</gene>
<dbReference type="PANTHER" id="PTHR35841:SF1">
    <property type="entry name" value="PHOSPHONATES-BINDING PERIPLASMIC PROTEIN"/>
    <property type="match status" value="1"/>
</dbReference>
<dbReference type="Gene3D" id="3.40.190.10">
    <property type="entry name" value="Periplasmic binding protein-like II"/>
    <property type="match status" value="2"/>
</dbReference>
<dbReference type="GO" id="GO:0055085">
    <property type="term" value="P:transmembrane transport"/>
    <property type="evidence" value="ECO:0007669"/>
    <property type="project" value="InterPro"/>
</dbReference>
<evidence type="ECO:0000313" key="5">
    <source>
        <dbReference type="Proteomes" id="UP000545386"/>
    </source>
</evidence>
<dbReference type="InterPro" id="IPR005770">
    <property type="entry name" value="PhnD"/>
</dbReference>
<reference evidence="4 5" key="1">
    <citation type="submission" date="2020-08" db="EMBL/GenBank/DDBJ databases">
        <title>Paraeoetvoesia sp. YC-7-48 draft genome sequence.</title>
        <authorList>
            <person name="Yao L."/>
        </authorList>
    </citation>
    <scope>NUCLEOTIDE SEQUENCE [LARGE SCALE GENOMIC DNA]</scope>
    <source>
        <strain evidence="5">YC-7-48</strain>
    </source>
</reference>
<dbReference type="SUPFAM" id="SSF53850">
    <property type="entry name" value="Periplasmic binding protein-like II"/>
    <property type="match status" value="1"/>
</dbReference>
<keyword evidence="5" id="KW-1185">Reference proteome</keyword>
<dbReference type="AlphaFoldDB" id="A0A842HP94"/>
<evidence type="ECO:0000256" key="1">
    <source>
        <dbReference type="ARBA" id="ARBA00007162"/>
    </source>
</evidence>